<evidence type="ECO:0000313" key="5">
    <source>
        <dbReference type="Proteomes" id="UP000266005"/>
    </source>
</evidence>
<evidence type="ECO:0000259" key="3">
    <source>
        <dbReference type="Pfam" id="PF16130"/>
    </source>
</evidence>
<gene>
    <name evidence="4" type="ORF">D1627_01235</name>
</gene>
<dbReference type="NCBIfam" id="TIGR04456">
    <property type="entry name" value="LruC_dom"/>
    <property type="match status" value="1"/>
</dbReference>
<dbReference type="AlphaFoldDB" id="A0A399SI26"/>
<feature type="domain" description="DUF4114" evidence="2">
    <location>
        <begin position="305"/>
        <end position="392"/>
    </location>
</feature>
<organism evidence="4 5">
    <name type="scientific">Pontibacter oryzae</name>
    <dbReference type="NCBI Taxonomy" id="2304593"/>
    <lineage>
        <taxon>Bacteria</taxon>
        <taxon>Pseudomonadati</taxon>
        <taxon>Bacteroidota</taxon>
        <taxon>Cytophagia</taxon>
        <taxon>Cytophagales</taxon>
        <taxon>Hymenobacteraceae</taxon>
        <taxon>Pontibacter</taxon>
    </lineage>
</organism>
<dbReference type="Proteomes" id="UP000266005">
    <property type="component" value="Unassembled WGS sequence"/>
</dbReference>
<dbReference type="Pfam" id="PF16130">
    <property type="entry name" value="DUF4842"/>
    <property type="match status" value="1"/>
</dbReference>
<proteinExistence type="predicted"/>
<protein>
    <submittedName>
        <fullName evidence="4">LruC domain-containing protein</fullName>
    </submittedName>
</protein>
<feature type="domain" description="DUF4842" evidence="3">
    <location>
        <begin position="477"/>
        <end position="682"/>
    </location>
</feature>
<dbReference type="EMBL" id="QWGE01000001">
    <property type="protein sequence ID" value="RIJ42519.1"/>
    <property type="molecule type" value="Genomic_DNA"/>
</dbReference>
<reference evidence="5" key="1">
    <citation type="submission" date="2018-08" db="EMBL/GenBank/DDBJ databases">
        <title>Mucilaginibacter sp. MYSH2.</title>
        <authorList>
            <person name="Seo T."/>
        </authorList>
    </citation>
    <scope>NUCLEOTIDE SEQUENCE [LARGE SCALE GENOMIC DNA]</scope>
    <source>
        <strain evidence="5">KIRAN</strain>
    </source>
</reference>
<sequence length="696" mass="76597">MINLYKSKNVRIGALLAAPLLALSVIVSCQPEQEGPSLPLDGAQMSDLVVPSNFNYASTRSVKIIVKAQDDAGTPMQLPMVQFYNAPLEEGGKLLAEGGMSVAGVLSMVREWPVTLSEVVVVSNYLGVADQVSVPIHNGQLLYTFRPLTQANLAKQGFSAMRSAEAVVLNQQQAAASGYTYLGAYETNGKPKYLEAENDVVDAQFLKDINATLPESKPVPTFNPQYLASSNQTDIKVLELADIWVTFVHEGAGWLNALGFYTYPLDNPPKTVADIDTKTIIFPNVSYSGSGGGLASGNKVKIGRFPANTGIGWFLVSNGWSNSTRTVGTGNYTVYSNPALNPEPDELLRQHNVLIKDQGRNKLLLAFEDVRRDNIPFKCDQDFNDAVFYVTASPYRAIDNGSMPVLKQTGLDSDQDGVADEFDRFPLDPTRAYANYSPAKDIFGTLAFEDLWPAQGDFDMNDLVLQYQYLSIANAKNEIVELNGKFVVKAIGASFHNGFGFQLPIAPELVRQASGSNLKHNYVKLNPNGTEASQRKATFIVFDDAFDHIKATGGTFNTQADRPKGTSDTLKLHINFTQAIDASVMGTVPFNPFIMVNKNRGQEVHLPGMEPTDLVDQTFFGKSQDGTDLAKRVYYKTKTNLPFALHLPLEFEYPYEKKNITASYLKFAEWAQSGGILFPDWYMPLTGFRNNSNIYK</sequence>
<evidence type="ECO:0000256" key="1">
    <source>
        <dbReference type="SAM" id="SignalP"/>
    </source>
</evidence>
<dbReference type="RefSeq" id="WP_119430402.1">
    <property type="nucleotide sequence ID" value="NZ_QWGE01000001.1"/>
</dbReference>
<dbReference type="InterPro" id="IPR025193">
    <property type="entry name" value="DUF4114"/>
</dbReference>
<keyword evidence="5" id="KW-1185">Reference proteome</keyword>
<keyword evidence="1" id="KW-0732">Signal</keyword>
<comment type="caution">
    <text evidence="4">The sequence shown here is derived from an EMBL/GenBank/DDBJ whole genome shotgun (WGS) entry which is preliminary data.</text>
</comment>
<dbReference type="OrthoDB" id="1204817at2"/>
<name>A0A399SI26_9BACT</name>
<feature type="chain" id="PRO_5017249304" evidence="1">
    <location>
        <begin position="30"/>
        <end position="696"/>
    </location>
</feature>
<evidence type="ECO:0000259" key="2">
    <source>
        <dbReference type="Pfam" id="PF13448"/>
    </source>
</evidence>
<dbReference type="PROSITE" id="PS51257">
    <property type="entry name" value="PROKAR_LIPOPROTEIN"/>
    <property type="match status" value="1"/>
</dbReference>
<feature type="signal peptide" evidence="1">
    <location>
        <begin position="1"/>
        <end position="29"/>
    </location>
</feature>
<evidence type="ECO:0000313" key="4">
    <source>
        <dbReference type="EMBL" id="RIJ42519.1"/>
    </source>
</evidence>
<dbReference type="InterPro" id="IPR031025">
    <property type="entry name" value="LruC_dom"/>
</dbReference>
<dbReference type="InterPro" id="IPR032295">
    <property type="entry name" value="DUF4842"/>
</dbReference>
<dbReference type="Pfam" id="PF13448">
    <property type="entry name" value="DUF4114"/>
    <property type="match status" value="1"/>
</dbReference>
<accession>A0A399SI26</accession>